<keyword evidence="1 3" id="KW-0808">Transferase</keyword>
<proteinExistence type="predicted"/>
<dbReference type="InterPro" id="IPR029063">
    <property type="entry name" value="SAM-dependent_MTases_sf"/>
</dbReference>
<feature type="domain" description="Methyltransferase" evidence="2">
    <location>
        <begin position="60"/>
        <end position="153"/>
    </location>
</feature>
<name>A0A4Q7PU32_9FIRM</name>
<reference evidence="3 4" key="1">
    <citation type="submission" date="2019-02" db="EMBL/GenBank/DDBJ databases">
        <title>Genomic Encyclopedia of Type Strains, Phase IV (KMG-IV): sequencing the most valuable type-strain genomes for metagenomic binning, comparative biology and taxonomic classification.</title>
        <authorList>
            <person name="Goeker M."/>
        </authorList>
    </citation>
    <scope>NUCLEOTIDE SEQUENCE [LARGE SCALE GENOMIC DNA]</scope>
    <source>
        <strain evidence="3 4">DSM 29486</strain>
    </source>
</reference>
<dbReference type="GO" id="GO:0008168">
    <property type="term" value="F:methyltransferase activity"/>
    <property type="evidence" value="ECO:0007669"/>
    <property type="project" value="UniProtKB-KW"/>
</dbReference>
<dbReference type="CDD" id="cd02440">
    <property type="entry name" value="AdoMet_MTases"/>
    <property type="match status" value="1"/>
</dbReference>
<keyword evidence="4" id="KW-1185">Reference proteome</keyword>
<dbReference type="Proteomes" id="UP000292927">
    <property type="component" value="Unassembled WGS sequence"/>
</dbReference>
<dbReference type="GO" id="GO:0032259">
    <property type="term" value="P:methylation"/>
    <property type="evidence" value="ECO:0007669"/>
    <property type="project" value="UniProtKB-KW"/>
</dbReference>
<dbReference type="SUPFAM" id="SSF53335">
    <property type="entry name" value="S-adenosyl-L-methionine-dependent methyltransferases"/>
    <property type="match status" value="1"/>
</dbReference>
<dbReference type="InterPro" id="IPR041698">
    <property type="entry name" value="Methyltransf_25"/>
</dbReference>
<keyword evidence="3" id="KW-0489">Methyltransferase</keyword>
<dbReference type="Pfam" id="PF13649">
    <property type="entry name" value="Methyltransf_25"/>
    <property type="match status" value="1"/>
</dbReference>
<dbReference type="AlphaFoldDB" id="A0A4Q7PU32"/>
<protein>
    <submittedName>
        <fullName evidence="3">tRNA (Cmo5U34)-methyltransferase</fullName>
    </submittedName>
</protein>
<dbReference type="EMBL" id="SGXF01000001">
    <property type="protein sequence ID" value="RZT02830.1"/>
    <property type="molecule type" value="Genomic_DNA"/>
</dbReference>
<accession>A0A4Q7PU32</accession>
<evidence type="ECO:0000313" key="4">
    <source>
        <dbReference type="Proteomes" id="UP000292927"/>
    </source>
</evidence>
<evidence type="ECO:0000259" key="2">
    <source>
        <dbReference type="Pfam" id="PF13649"/>
    </source>
</evidence>
<organism evidence="3 4">
    <name type="scientific">Cuneatibacter caecimuris</name>
    <dbReference type="NCBI Taxonomy" id="1796618"/>
    <lineage>
        <taxon>Bacteria</taxon>
        <taxon>Bacillati</taxon>
        <taxon>Bacillota</taxon>
        <taxon>Clostridia</taxon>
        <taxon>Lachnospirales</taxon>
        <taxon>Lachnospiraceae</taxon>
        <taxon>Cuneatibacter</taxon>
    </lineage>
</organism>
<evidence type="ECO:0000256" key="1">
    <source>
        <dbReference type="ARBA" id="ARBA00022679"/>
    </source>
</evidence>
<sequence>MDKDYLELKKWLEDTRDVPLEAMAGFFDARIGSYEEHMARWRGHYKWMSELLPEDTETLLDLGCGTGLELDNIYSRFPGLQVTGVDLSGQMLEKLQEKHGHKGIHLILEDYFLFEPEENSYDAVVTFETLHHFPAARKLSLFQKICHCLKPGGIYLECDYIATSQEIEDLTFAECARRRIRDGISEDAFVHFDTPLTLEHEMAAIKAAGFTTVECVGFLSGDNHTAMIRAIK</sequence>
<dbReference type="RefSeq" id="WP_130433542.1">
    <property type="nucleotide sequence ID" value="NZ_SGXF01000001.1"/>
</dbReference>
<dbReference type="OrthoDB" id="465705at2"/>
<comment type="caution">
    <text evidence="3">The sequence shown here is derived from an EMBL/GenBank/DDBJ whole genome shotgun (WGS) entry which is preliminary data.</text>
</comment>
<dbReference type="PANTHER" id="PTHR43861">
    <property type="entry name" value="TRANS-ACONITATE 2-METHYLTRANSFERASE-RELATED"/>
    <property type="match status" value="1"/>
</dbReference>
<dbReference type="Gene3D" id="3.40.50.150">
    <property type="entry name" value="Vaccinia Virus protein VP39"/>
    <property type="match status" value="1"/>
</dbReference>
<gene>
    <name evidence="3" type="ORF">EV209_0958</name>
</gene>
<evidence type="ECO:0000313" key="3">
    <source>
        <dbReference type="EMBL" id="RZT02830.1"/>
    </source>
</evidence>